<evidence type="ECO:0000259" key="3">
    <source>
        <dbReference type="SMART" id="SM01042"/>
    </source>
</evidence>
<dbReference type="GO" id="GO:0006998">
    <property type="term" value="P:nuclear envelope organization"/>
    <property type="evidence" value="ECO:0007669"/>
    <property type="project" value="InterPro"/>
</dbReference>
<feature type="transmembrane region" description="Helical" evidence="2">
    <location>
        <begin position="254"/>
        <end position="273"/>
    </location>
</feature>
<feature type="domain" description="Brl1/Brr6" evidence="3">
    <location>
        <begin position="252"/>
        <end position="385"/>
    </location>
</feature>
<reference evidence="4" key="1">
    <citation type="journal article" date="2020" name="Stud. Mycol.">
        <title>101 Dothideomycetes genomes: a test case for predicting lifestyles and emergence of pathogens.</title>
        <authorList>
            <person name="Haridas S."/>
            <person name="Albert R."/>
            <person name="Binder M."/>
            <person name="Bloem J."/>
            <person name="Labutti K."/>
            <person name="Salamov A."/>
            <person name="Andreopoulos B."/>
            <person name="Baker S."/>
            <person name="Barry K."/>
            <person name="Bills G."/>
            <person name="Bluhm B."/>
            <person name="Cannon C."/>
            <person name="Castanera R."/>
            <person name="Culley D."/>
            <person name="Daum C."/>
            <person name="Ezra D."/>
            <person name="Gonzalez J."/>
            <person name="Henrissat B."/>
            <person name="Kuo A."/>
            <person name="Liang C."/>
            <person name="Lipzen A."/>
            <person name="Lutzoni F."/>
            <person name="Magnuson J."/>
            <person name="Mondo S."/>
            <person name="Nolan M."/>
            <person name="Ohm R."/>
            <person name="Pangilinan J."/>
            <person name="Park H.-J."/>
            <person name="Ramirez L."/>
            <person name="Alfaro M."/>
            <person name="Sun H."/>
            <person name="Tritt A."/>
            <person name="Yoshinaga Y."/>
            <person name="Zwiers L.-H."/>
            <person name="Turgeon B."/>
            <person name="Goodwin S."/>
            <person name="Spatafora J."/>
            <person name="Crous P."/>
            <person name="Grigoriev I."/>
        </authorList>
    </citation>
    <scope>NUCLEOTIDE SEQUENCE</scope>
    <source>
        <strain evidence="4">ATCC 74209</strain>
    </source>
</reference>
<keyword evidence="2" id="KW-0472">Membrane</keyword>
<dbReference type="Pfam" id="PF10104">
    <property type="entry name" value="Brr6_like_C_C"/>
    <property type="match status" value="1"/>
</dbReference>
<protein>
    <recommendedName>
        <fullName evidence="3">Brl1/Brr6 domain-containing protein</fullName>
    </recommendedName>
</protein>
<feature type="region of interest" description="Disordered" evidence="1">
    <location>
        <begin position="1"/>
        <end position="229"/>
    </location>
</feature>
<evidence type="ECO:0000313" key="4">
    <source>
        <dbReference type="EMBL" id="KAF2204998.1"/>
    </source>
</evidence>
<dbReference type="GO" id="GO:0055088">
    <property type="term" value="P:lipid homeostasis"/>
    <property type="evidence" value="ECO:0007669"/>
    <property type="project" value="InterPro"/>
</dbReference>
<dbReference type="GO" id="GO:0031965">
    <property type="term" value="C:nuclear membrane"/>
    <property type="evidence" value="ECO:0007669"/>
    <property type="project" value="InterPro"/>
</dbReference>
<evidence type="ECO:0000256" key="1">
    <source>
        <dbReference type="SAM" id="MobiDB-lite"/>
    </source>
</evidence>
<proteinExistence type="predicted"/>
<comment type="caution">
    <text evidence="4">The sequence shown here is derived from an EMBL/GenBank/DDBJ whole genome shotgun (WGS) entry which is preliminary data.</text>
</comment>
<dbReference type="InterPro" id="IPR018767">
    <property type="entry name" value="Brl1/Brr6_dom"/>
</dbReference>
<dbReference type="InterPro" id="IPR040202">
    <property type="entry name" value="Brl1/Brr6"/>
</dbReference>
<evidence type="ECO:0000256" key="2">
    <source>
        <dbReference type="SAM" id="Phobius"/>
    </source>
</evidence>
<feature type="compositionally biased region" description="Polar residues" evidence="1">
    <location>
        <begin position="82"/>
        <end position="109"/>
    </location>
</feature>
<name>A0A9P4MZ72_9PLEO</name>
<feature type="compositionally biased region" description="Polar residues" evidence="1">
    <location>
        <begin position="65"/>
        <end position="74"/>
    </location>
</feature>
<dbReference type="PANTHER" id="PTHR28136">
    <property type="entry name" value="NUCLEUS EXPORT PROTEIN BRR6"/>
    <property type="match status" value="1"/>
</dbReference>
<keyword evidence="2" id="KW-1133">Transmembrane helix</keyword>
<dbReference type="OrthoDB" id="5961at2759"/>
<dbReference type="EMBL" id="ML993864">
    <property type="protein sequence ID" value="KAF2204998.1"/>
    <property type="molecule type" value="Genomic_DNA"/>
</dbReference>
<organism evidence="4 5">
    <name type="scientific">Delitschia confertaspora ATCC 74209</name>
    <dbReference type="NCBI Taxonomy" id="1513339"/>
    <lineage>
        <taxon>Eukaryota</taxon>
        <taxon>Fungi</taxon>
        <taxon>Dikarya</taxon>
        <taxon>Ascomycota</taxon>
        <taxon>Pezizomycotina</taxon>
        <taxon>Dothideomycetes</taxon>
        <taxon>Pleosporomycetidae</taxon>
        <taxon>Pleosporales</taxon>
        <taxon>Delitschiaceae</taxon>
        <taxon>Delitschia</taxon>
    </lineage>
</organism>
<dbReference type="PANTHER" id="PTHR28136:SF1">
    <property type="entry name" value="NUCLEUS EXPORT PROTEIN BRL1"/>
    <property type="match status" value="1"/>
</dbReference>
<dbReference type="Proteomes" id="UP000799536">
    <property type="component" value="Unassembled WGS sequence"/>
</dbReference>
<keyword evidence="2" id="KW-0812">Transmembrane</keyword>
<feature type="compositionally biased region" description="Basic and acidic residues" evidence="1">
    <location>
        <begin position="161"/>
        <end position="178"/>
    </location>
</feature>
<gene>
    <name evidence="4" type="ORF">GQ43DRAFT_460306</name>
</gene>
<sequence>MAFRRQSTIPMDFEYDNKQGPVDAQSPFMNIANNTAKKRPHSVLDSPSKNAFATPDRPHLREPQSQHYLFSQTKPLPAVPSRIQNPSLWEPRTPQSTVDFSSGGETPNTLHEDSEATPDTGLRNRMSRMLTNTSNDSGRTSPKKSSRRESFFGSLFTRSPGKGDSRSSHYSSKAENRVMKRRKQKALSRQADDLESDNDDDSNKGRRSRKKGSKKGEKDAQTDAAAPSEAPSSAVEKFFSFIDTHPRLPHILSWYAQLLLNLFIAFGAMYVMYSVWHAVTSEVDIHAHKKEMEMLHESATCAKSYRENKCDPETRVPAMENVCNNWYECMQRDPKKVARASVTAKTWALIFNSFIEEFSYKSMIFTAIMIFGGFQLSNWTFDFFRSKHTPVPQHDPYVYAPPPATPQRYPSGGFIDQQGYYTPYPQNQGMQALEPLQSQATGGGGGGDASPVKKLIFR</sequence>
<accession>A0A9P4MZ72</accession>
<feature type="compositionally biased region" description="Polar residues" evidence="1">
    <location>
        <begin position="129"/>
        <end position="140"/>
    </location>
</feature>
<keyword evidence="5" id="KW-1185">Reference proteome</keyword>
<dbReference type="AlphaFoldDB" id="A0A9P4MZ72"/>
<dbReference type="SMART" id="SM01042">
    <property type="entry name" value="Brr6_like_C_C"/>
    <property type="match status" value="1"/>
</dbReference>
<evidence type="ECO:0000313" key="5">
    <source>
        <dbReference type="Proteomes" id="UP000799536"/>
    </source>
</evidence>